<dbReference type="AlphaFoldDB" id="A0A5M9QRI3"/>
<dbReference type="CDD" id="cd03394">
    <property type="entry name" value="PAP2_like_5"/>
    <property type="match status" value="1"/>
</dbReference>
<name>A0A5M9QRI3_9HELI</name>
<dbReference type="SMART" id="SM00014">
    <property type="entry name" value="acidPPc"/>
    <property type="match status" value="1"/>
</dbReference>
<comment type="caution">
    <text evidence="3">The sequence shown here is derived from an EMBL/GenBank/DDBJ whole genome shotgun (WGS) entry which is preliminary data.</text>
</comment>
<keyword evidence="1" id="KW-1133">Transmembrane helix</keyword>
<evidence type="ECO:0000313" key="4">
    <source>
        <dbReference type="Proteomes" id="UP000323707"/>
    </source>
</evidence>
<evidence type="ECO:0000259" key="2">
    <source>
        <dbReference type="SMART" id="SM00014"/>
    </source>
</evidence>
<dbReference type="Gene3D" id="1.20.144.10">
    <property type="entry name" value="Phosphatidic acid phosphatase type 2/haloperoxidase"/>
    <property type="match status" value="1"/>
</dbReference>
<dbReference type="PANTHER" id="PTHR14969">
    <property type="entry name" value="SPHINGOSINE-1-PHOSPHATE PHOSPHOHYDROLASE"/>
    <property type="match status" value="1"/>
</dbReference>
<proteinExistence type="predicted"/>
<organism evidence="3 4">
    <name type="scientific">Helicobacter canis</name>
    <dbReference type="NCBI Taxonomy" id="29419"/>
    <lineage>
        <taxon>Bacteria</taxon>
        <taxon>Pseudomonadati</taxon>
        <taxon>Campylobacterota</taxon>
        <taxon>Epsilonproteobacteria</taxon>
        <taxon>Campylobacterales</taxon>
        <taxon>Helicobacteraceae</taxon>
        <taxon>Helicobacter</taxon>
    </lineage>
</organism>
<sequence>MQPLCAKRLRKSLDMRYNAPNLPLRICMYIRALLLLSVLVASLVASQVEQTQEKQDIFIDSVRSISLREFGDVAQFLPAASLAYAIFLRDFVGARQQAVGYVAVVASTYAIKYALHYSAPLSPKIQSLSKRPDGENFEGFPSGHTASAFAAVGFLQKRYGLRLGLPALAIASVVGISRIHAQRHTITQVICGGMLGFFLSFILASRRDDKHTGARHTSFGGTKGATPPSTKATLCECALLALMVV</sequence>
<dbReference type="InterPro" id="IPR000326">
    <property type="entry name" value="PAP2/HPO"/>
</dbReference>
<evidence type="ECO:0000256" key="1">
    <source>
        <dbReference type="SAM" id="Phobius"/>
    </source>
</evidence>
<evidence type="ECO:0000313" key="3">
    <source>
        <dbReference type="EMBL" id="KAA8710801.1"/>
    </source>
</evidence>
<feature type="transmembrane region" description="Helical" evidence="1">
    <location>
        <begin position="163"/>
        <end position="180"/>
    </location>
</feature>
<dbReference type="SUPFAM" id="SSF48317">
    <property type="entry name" value="Acid phosphatase/Vanadium-dependent haloperoxidase"/>
    <property type="match status" value="1"/>
</dbReference>
<keyword evidence="1" id="KW-0472">Membrane</keyword>
<feature type="domain" description="Phosphatidic acid phosphatase type 2/haloperoxidase" evidence="2">
    <location>
        <begin position="98"/>
        <end position="204"/>
    </location>
</feature>
<dbReference type="Pfam" id="PF01569">
    <property type="entry name" value="PAP2"/>
    <property type="match status" value="1"/>
</dbReference>
<keyword evidence="1" id="KW-0812">Transmembrane</keyword>
<dbReference type="EMBL" id="VXKE01000006">
    <property type="protein sequence ID" value="KAA8710801.1"/>
    <property type="molecule type" value="Genomic_DNA"/>
</dbReference>
<dbReference type="InterPro" id="IPR036938">
    <property type="entry name" value="PAP2/HPO_sf"/>
</dbReference>
<gene>
    <name evidence="3" type="ORF">F4V45_02495</name>
</gene>
<dbReference type="PANTHER" id="PTHR14969:SF13">
    <property type="entry name" value="AT30094P"/>
    <property type="match status" value="1"/>
</dbReference>
<reference evidence="3 4" key="1">
    <citation type="submission" date="2019-09" db="EMBL/GenBank/DDBJ databases">
        <title>Draft genome sequence of various Type strains from the CCUG.</title>
        <authorList>
            <person name="Pineiro-Iglesias B."/>
            <person name="Tunovic T."/>
            <person name="Unosson C."/>
            <person name="Inganas E."/>
            <person name="Ohlen M."/>
            <person name="Cardew S."/>
            <person name="Jensie-Markopoulos S."/>
            <person name="Salva-Serra F."/>
            <person name="Jaen-Luchoro D."/>
            <person name="Karlsson R."/>
            <person name="Svensson-Stadler L."/>
            <person name="Chun J."/>
            <person name="Moore E."/>
        </authorList>
    </citation>
    <scope>NUCLEOTIDE SEQUENCE [LARGE SCALE GENOMIC DNA]</scope>
    <source>
        <strain evidence="3 4">CCUG 32756T</strain>
    </source>
</reference>
<dbReference type="Proteomes" id="UP000323707">
    <property type="component" value="Unassembled WGS sequence"/>
</dbReference>
<feature type="transmembrane region" description="Helical" evidence="1">
    <location>
        <begin position="186"/>
        <end position="205"/>
    </location>
</feature>
<protein>
    <submittedName>
        <fullName evidence="3">Phosphatase PAP2 family protein</fullName>
    </submittedName>
</protein>
<accession>A0A5M9QRI3</accession>